<sequence>MPAAETVVVPAETAAVVAPLVVVSKEADSAGDEALDLRLFLQGRDGRCVVMELDFGVLCDNITFFVAMAPHPSSPPPPLLCVGGLLPSDRSGRGERRGWEGRGGAATSFLWRRPVAEPGRRRRSPPPSPVGVSRGRRGMRKGCGEKRS</sequence>
<dbReference type="Proteomes" id="UP000000763">
    <property type="component" value="Chromosome 6"/>
</dbReference>
<reference evidence="4" key="3">
    <citation type="journal article" date="2005" name="Nature">
        <title>The map-based sequence of the rice genome.</title>
        <authorList>
            <consortium name="International rice genome sequencing project (IRGSP)"/>
            <person name="Matsumoto T."/>
            <person name="Wu J."/>
            <person name="Kanamori H."/>
            <person name="Katayose Y."/>
            <person name="Fujisawa M."/>
            <person name="Namiki N."/>
            <person name="Mizuno H."/>
            <person name="Yamamoto K."/>
            <person name="Antonio B.A."/>
            <person name="Baba T."/>
            <person name="Sakata K."/>
            <person name="Nagamura Y."/>
            <person name="Aoki H."/>
            <person name="Arikawa K."/>
            <person name="Arita K."/>
            <person name="Bito T."/>
            <person name="Chiden Y."/>
            <person name="Fujitsuka N."/>
            <person name="Fukunaka R."/>
            <person name="Hamada M."/>
            <person name="Harada C."/>
            <person name="Hayashi A."/>
            <person name="Hijishita S."/>
            <person name="Honda M."/>
            <person name="Hosokawa S."/>
            <person name="Ichikawa Y."/>
            <person name="Idonuma A."/>
            <person name="Iijima M."/>
            <person name="Ikeda M."/>
            <person name="Ikeno M."/>
            <person name="Ito K."/>
            <person name="Ito S."/>
            <person name="Ito T."/>
            <person name="Ito Y."/>
            <person name="Ito Y."/>
            <person name="Iwabuchi A."/>
            <person name="Kamiya K."/>
            <person name="Karasawa W."/>
            <person name="Kurita K."/>
            <person name="Katagiri S."/>
            <person name="Kikuta A."/>
            <person name="Kobayashi H."/>
            <person name="Kobayashi N."/>
            <person name="Machita K."/>
            <person name="Maehara T."/>
            <person name="Masukawa M."/>
            <person name="Mizubayashi T."/>
            <person name="Mukai Y."/>
            <person name="Nagasaki H."/>
            <person name="Nagata Y."/>
            <person name="Naito S."/>
            <person name="Nakashima M."/>
            <person name="Nakama Y."/>
            <person name="Nakamichi Y."/>
            <person name="Nakamura M."/>
            <person name="Meguro A."/>
            <person name="Negishi M."/>
            <person name="Ohta I."/>
            <person name="Ohta T."/>
            <person name="Okamoto M."/>
            <person name="Ono N."/>
            <person name="Saji S."/>
            <person name="Sakaguchi M."/>
            <person name="Sakai K."/>
            <person name="Shibata M."/>
            <person name="Shimokawa T."/>
            <person name="Song J."/>
            <person name="Takazaki Y."/>
            <person name="Terasawa K."/>
            <person name="Tsugane M."/>
            <person name="Tsuji K."/>
            <person name="Ueda S."/>
            <person name="Waki K."/>
            <person name="Yamagata H."/>
            <person name="Yamamoto M."/>
            <person name="Yamamoto S."/>
            <person name="Yamane H."/>
            <person name="Yoshiki S."/>
            <person name="Yoshihara R."/>
            <person name="Yukawa K."/>
            <person name="Zhong H."/>
            <person name="Yano M."/>
            <person name="Yuan Q."/>
            <person name="Ouyang S."/>
            <person name="Liu J."/>
            <person name="Jones K.M."/>
            <person name="Gansberger K."/>
            <person name="Moffat K."/>
            <person name="Hill J."/>
            <person name="Bera J."/>
            <person name="Fadrosh D."/>
            <person name="Jin S."/>
            <person name="Johri S."/>
            <person name="Kim M."/>
            <person name="Overton L."/>
            <person name="Reardon M."/>
            <person name="Tsitrin T."/>
            <person name="Vuong H."/>
            <person name="Weaver B."/>
            <person name="Ciecko A."/>
            <person name="Tallon L."/>
            <person name="Jackson J."/>
            <person name="Pai G."/>
            <person name="Aken S.V."/>
            <person name="Utterback T."/>
            <person name="Reidmuller S."/>
            <person name="Feldblyum T."/>
            <person name="Hsiao J."/>
            <person name="Zismann V."/>
            <person name="Iobst S."/>
            <person name="de Vazeille A.R."/>
            <person name="Buell C.R."/>
            <person name="Ying K."/>
            <person name="Li Y."/>
            <person name="Lu T."/>
            <person name="Huang Y."/>
            <person name="Zhao Q."/>
            <person name="Feng Q."/>
            <person name="Zhang L."/>
            <person name="Zhu J."/>
            <person name="Weng Q."/>
            <person name="Mu J."/>
            <person name="Lu Y."/>
            <person name="Fan D."/>
            <person name="Liu Y."/>
            <person name="Guan J."/>
            <person name="Zhang Y."/>
            <person name="Yu S."/>
            <person name="Liu X."/>
            <person name="Zhang Y."/>
            <person name="Hong G."/>
            <person name="Han B."/>
            <person name="Choisne N."/>
            <person name="Demange N."/>
            <person name="Orjeda G."/>
            <person name="Samain S."/>
            <person name="Cattolico L."/>
            <person name="Pelletier E."/>
            <person name="Couloux A."/>
            <person name="Segurens B."/>
            <person name="Wincker P."/>
            <person name="D'Hont A."/>
            <person name="Scarpelli C."/>
            <person name="Weissenbach J."/>
            <person name="Salanoubat M."/>
            <person name="Quetier F."/>
            <person name="Yu Y."/>
            <person name="Kim H.R."/>
            <person name="Rambo T."/>
            <person name="Currie J."/>
            <person name="Collura K."/>
            <person name="Luo M."/>
            <person name="Yang T."/>
            <person name="Ammiraju J.S.S."/>
            <person name="Engler F."/>
            <person name="Soderlund C."/>
            <person name="Wing R.A."/>
            <person name="Palmer L.E."/>
            <person name="de la Bastide M."/>
            <person name="Spiegel L."/>
            <person name="Nascimento L."/>
            <person name="Zutavern T."/>
            <person name="O'Shaughnessy A."/>
            <person name="Dike S."/>
            <person name="Dedhia N."/>
            <person name="Preston R."/>
            <person name="Balija V."/>
            <person name="McCombie W.R."/>
            <person name="Chow T."/>
            <person name="Chen H."/>
            <person name="Chung M."/>
            <person name="Chen C."/>
            <person name="Shaw J."/>
            <person name="Wu H."/>
            <person name="Hsiao K."/>
            <person name="Chao Y."/>
            <person name="Chu M."/>
            <person name="Cheng C."/>
            <person name="Hour A."/>
            <person name="Lee P."/>
            <person name="Lin S."/>
            <person name="Lin Y."/>
            <person name="Liou J."/>
            <person name="Liu S."/>
            <person name="Hsing Y."/>
            <person name="Raghuvanshi S."/>
            <person name="Mohanty A."/>
            <person name="Bharti A.K."/>
            <person name="Gaur A."/>
            <person name="Gupta V."/>
            <person name="Kumar D."/>
            <person name="Ravi V."/>
            <person name="Vij S."/>
            <person name="Kapur A."/>
            <person name="Khurana P."/>
            <person name="Khurana P."/>
            <person name="Khurana J.P."/>
            <person name="Tyagi A.K."/>
            <person name="Gaikwad K."/>
            <person name="Singh A."/>
            <person name="Dalal V."/>
            <person name="Srivastava S."/>
            <person name="Dixit A."/>
            <person name="Pal A.K."/>
            <person name="Ghazi I.A."/>
            <person name="Yadav M."/>
            <person name="Pandit A."/>
            <person name="Bhargava A."/>
            <person name="Sureshbabu K."/>
            <person name="Batra K."/>
            <person name="Sharma T.R."/>
            <person name="Mohapatra T."/>
            <person name="Singh N.K."/>
            <person name="Messing J."/>
            <person name="Nelson A.B."/>
            <person name="Fuks G."/>
            <person name="Kavchok S."/>
            <person name="Keizer G."/>
            <person name="Linton E."/>
            <person name="Llaca V."/>
            <person name="Song R."/>
            <person name="Tanyolac B."/>
            <person name="Young S."/>
            <person name="Ho-Il K."/>
            <person name="Hahn J.H."/>
            <person name="Sangsakoo G."/>
            <person name="Vanavichit A."/>
            <person name="de Mattos Luiz.A.T."/>
            <person name="Zimmer P.D."/>
            <person name="Malone G."/>
            <person name="Dellagostin O."/>
            <person name="de Oliveira A.C."/>
            <person name="Bevan M."/>
            <person name="Bancroft I."/>
            <person name="Minx P."/>
            <person name="Cordum H."/>
            <person name="Wilson R."/>
            <person name="Cheng Z."/>
            <person name="Jin W."/>
            <person name="Jiang J."/>
            <person name="Leong S.A."/>
            <person name="Iwama H."/>
            <person name="Gojobori T."/>
            <person name="Itoh T."/>
            <person name="Niimura Y."/>
            <person name="Fujii Y."/>
            <person name="Habara T."/>
            <person name="Sakai H."/>
            <person name="Sato Y."/>
            <person name="Wilson G."/>
            <person name="Kumar K."/>
            <person name="McCouch S."/>
            <person name="Juretic N."/>
            <person name="Hoen D."/>
            <person name="Wright S."/>
            <person name="Bruskiewich R."/>
            <person name="Bureau T."/>
            <person name="Miyao A."/>
            <person name="Hirochika H."/>
            <person name="Nishikawa T."/>
            <person name="Kadowaki K."/>
            <person name="Sugiura M."/>
            <person name="Burr B."/>
            <person name="Sasaki T."/>
        </authorList>
    </citation>
    <scope>NUCLEOTIDE SEQUENCE [LARGE SCALE GENOMIC DNA]</scope>
    <source>
        <strain evidence="4">cv. Nipponbare</strain>
    </source>
</reference>
<reference evidence="4" key="4">
    <citation type="journal article" date="2008" name="Nucleic Acids Res.">
        <title>The rice annotation project database (RAP-DB): 2008 update.</title>
        <authorList>
            <consortium name="The rice annotation project (RAP)"/>
        </authorList>
    </citation>
    <scope>GENOME REANNOTATION</scope>
    <source>
        <strain evidence="4">cv. Nipponbare</strain>
    </source>
</reference>
<reference evidence="2" key="2">
    <citation type="submission" date="2002-06" db="EMBL/GenBank/DDBJ databases">
        <title>Oryza sativa nipponbare(GA3) genomic DNA, chromosome 6, BAC clone:OSJNBa0084K06.</title>
        <authorList>
            <person name="Sasaki T."/>
            <person name="Matsumoto T."/>
            <person name="Katayose Y."/>
        </authorList>
    </citation>
    <scope>NUCLEOTIDE SEQUENCE</scope>
</reference>
<dbReference type="EMBL" id="AP005387">
    <property type="protein sequence ID" value="BAD54415.1"/>
    <property type="molecule type" value="Genomic_DNA"/>
</dbReference>
<evidence type="ECO:0000313" key="4">
    <source>
        <dbReference type="Proteomes" id="UP000000763"/>
    </source>
</evidence>
<dbReference type="EMBL" id="AP003491">
    <property type="protein sequence ID" value="BAD68421.1"/>
    <property type="molecule type" value="Genomic_DNA"/>
</dbReference>
<dbReference type="GO" id="GO:0016567">
    <property type="term" value="P:protein ubiquitination"/>
    <property type="evidence" value="ECO:0007669"/>
    <property type="project" value="UniProtKB-UniPathway"/>
</dbReference>
<accession>Q5Z6K4</accession>
<organism evidence="2 4">
    <name type="scientific">Oryza sativa subsp. japonica</name>
    <name type="common">Rice</name>
    <dbReference type="NCBI Taxonomy" id="39947"/>
    <lineage>
        <taxon>Eukaryota</taxon>
        <taxon>Viridiplantae</taxon>
        <taxon>Streptophyta</taxon>
        <taxon>Embryophyta</taxon>
        <taxon>Tracheophyta</taxon>
        <taxon>Spermatophyta</taxon>
        <taxon>Magnoliopsida</taxon>
        <taxon>Liliopsida</taxon>
        <taxon>Poales</taxon>
        <taxon>Poaceae</taxon>
        <taxon>BOP clade</taxon>
        <taxon>Oryzoideae</taxon>
        <taxon>Oryzeae</taxon>
        <taxon>Oryzinae</taxon>
        <taxon>Oryza</taxon>
        <taxon>Oryza sativa</taxon>
    </lineage>
</organism>
<evidence type="ECO:0000313" key="3">
    <source>
        <dbReference type="EMBL" id="BAD68421.1"/>
    </source>
</evidence>
<proteinExistence type="predicted"/>
<name>Q5Z6K4_ORYSJ</name>
<gene>
    <name evidence="2" type="ORF">OSJNBa0084K06.39</name>
    <name evidence="3" type="ORF">P0662B01.1</name>
</gene>
<evidence type="ECO:0000313" key="2">
    <source>
        <dbReference type="EMBL" id="BAD54415.1"/>
    </source>
</evidence>
<dbReference type="AlphaFoldDB" id="Q5Z6K4"/>
<protein>
    <submittedName>
        <fullName evidence="2">PRLI-interacting factor G-like</fullName>
    </submittedName>
</protein>
<reference evidence="3" key="1">
    <citation type="submission" date="2001-04" db="EMBL/GenBank/DDBJ databases">
        <title>Oryza sativa nipponbare(GA3) genomic DNA, chromosome 6, PAC clone:P0662B01.</title>
        <authorList>
            <person name="Sasaki T."/>
            <person name="Matsumoto T."/>
            <person name="Yamamoto K."/>
        </authorList>
    </citation>
    <scope>NUCLEOTIDE SEQUENCE</scope>
</reference>
<feature type="region of interest" description="Disordered" evidence="1">
    <location>
        <begin position="110"/>
        <end position="148"/>
    </location>
</feature>
<dbReference type="UniPathway" id="UPA00143"/>
<evidence type="ECO:0000256" key="1">
    <source>
        <dbReference type="SAM" id="MobiDB-lite"/>
    </source>
</evidence>